<dbReference type="EMBL" id="JACEIK010001682">
    <property type="protein sequence ID" value="MCD7471440.1"/>
    <property type="molecule type" value="Genomic_DNA"/>
</dbReference>
<sequence length="132" mass="15433">MTEDLNSKQFVSRKNKRHVCHKRTCVSKSHSGRAKIYKQWTLCAVSRHHVRKCHSEEVKEDRLTCVASRNASPPAKRRQPTQVSRASTKGKNRSEDKYILGNLFKGILGISCKKYIENFYPICRHIIEEERY</sequence>
<evidence type="ECO:0000313" key="3">
    <source>
        <dbReference type="Proteomes" id="UP000823775"/>
    </source>
</evidence>
<dbReference type="Proteomes" id="UP000823775">
    <property type="component" value="Unassembled WGS sequence"/>
</dbReference>
<keyword evidence="3" id="KW-1185">Reference proteome</keyword>
<name>A0ABS8TIT4_DATST</name>
<reference evidence="2 3" key="1">
    <citation type="journal article" date="2021" name="BMC Genomics">
        <title>Datura genome reveals duplications of psychoactive alkaloid biosynthetic genes and high mutation rate following tissue culture.</title>
        <authorList>
            <person name="Rajewski A."/>
            <person name="Carter-House D."/>
            <person name="Stajich J."/>
            <person name="Litt A."/>
        </authorList>
    </citation>
    <scope>NUCLEOTIDE SEQUENCE [LARGE SCALE GENOMIC DNA]</scope>
    <source>
        <strain evidence="2">AR-01</strain>
    </source>
</reference>
<organism evidence="2 3">
    <name type="scientific">Datura stramonium</name>
    <name type="common">Jimsonweed</name>
    <name type="synonym">Common thornapple</name>
    <dbReference type="NCBI Taxonomy" id="4076"/>
    <lineage>
        <taxon>Eukaryota</taxon>
        <taxon>Viridiplantae</taxon>
        <taxon>Streptophyta</taxon>
        <taxon>Embryophyta</taxon>
        <taxon>Tracheophyta</taxon>
        <taxon>Spermatophyta</taxon>
        <taxon>Magnoliopsida</taxon>
        <taxon>eudicotyledons</taxon>
        <taxon>Gunneridae</taxon>
        <taxon>Pentapetalae</taxon>
        <taxon>asterids</taxon>
        <taxon>lamiids</taxon>
        <taxon>Solanales</taxon>
        <taxon>Solanaceae</taxon>
        <taxon>Solanoideae</taxon>
        <taxon>Datureae</taxon>
        <taxon>Datura</taxon>
    </lineage>
</organism>
<evidence type="ECO:0000256" key="1">
    <source>
        <dbReference type="SAM" id="MobiDB-lite"/>
    </source>
</evidence>
<proteinExistence type="predicted"/>
<feature type="region of interest" description="Disordered" evidence="1">
    <location>
        <begin position="68"/>
        <end position="92"/>
    </location>
</feature>
<protein>
    <submittedName>
        <fullName evidence="2">Uncharacterized protein</fullName>
    </submittedName>
</protein>
<gene>
    <name evidence="2" type="ORF">HAX54_011884</name>
</gene>
<feature type="compositionally biased region" description="Polar residues" evidence="1">
    <location>
        <begin position="80"/>
        <end position="89"/>
    </location>
</feature>
<accession>A0ABS8TIT4</accession>
<comment type="caution">
    <text evidence="2">The sequence shown here is derived from an EMBL/GenBank/DDBJ whole genome shotgun (WGS) entry which is preliminary data.</text>
</comment>
<evidence type="ECO:0000313" key="2">
    <source>
        <dbReference type="EMBL" id="MCD7471440.1"/>
    </source>
</evidence>